<reference evidence="5 6" key="1">
    <citation type="submission" date="2017-10" db="EMBL/GenBank/DDBJ databases">
        <title>The new phylogeny of genus Mycobacterium.</title>
        <authorList>
            <person name="Tortoli E."/>
            <person name="Trovato A."/>
            <person name="Cirillo D.M."/>
        </authorList>
    </citation>
    <scope>NUCLEOTIDE SEQUENCE [LARGE SCALE GENOMIC DNA]</scope>
    <source>
        <strain evidence="5 6">CCUG37673</strain>
    </source>
</reference>
<sequence length="173" mass="19365">MDTWRIDTLTGPDAAAVVEPVFREYLDWMVERFARDLGIDNVDPDGSRERAYFDETLQFLQPRGRLLAARLDSDVVGVGAFKPTDIPDTAEIKRMFVRPAARGKGIARALFDRLLTDARAEGYTSVQLETLSFMTEAQELYRSVGAVEIDPFEGSEAVRVGIEAATTYLRLDL</sequence>
<dbReference type="Pfam" id="PF00583">
    <property type="entry name" value="Acetyltransf_1"/>
    <property type="match status" value="1"/>
</dbReference>
<evidence type="ECO:0000313" key="4">
    <source>
        <dbReference type="EMBL" id="GFG55557.1"/>
    </source>
</evidence>
<evidence type="ECO:0000313" key="6">
    <source>
        <dbReference type="Proteomes" id="UP000220914"/>
    </source>
</evidence>
<dbReference type="OrthoDB" id="70840at2"/>
<dbReference type="Proteomes" id="UP000465302">
    <property type="component" value="Unassembled WGS sequence"/>
</dbReference>
<evidence type="ECO:0000256" key="1">
    <source>
        <dbReference type="ARBA" id="ARBA00022679"/>
    </source>
</evidence>
<dbReference type="Proteomes" id="UP000220914">
    <property type="component" value="Unassembled WGS sequence"/>
</dbReference>
<evidence type="ECO:0000256" key="2">
    <source>
        <dbReference type="ARBA" id="ARBA00023315"/>
    </source>
</evidence>
<comment type="caution">
    <text evidence="5">The sequence shown here is derived from an EMBL/GenBank/DDBJ whole genome shotgun (WGS) entry which is preliminary data.</text>
</comment>
<gene>
    <name evidence="5" type="ORF">CQY20_21845</name>
    <name evidence="4" type="ORF">MAGR_69980</name>
</gene>
<accession>A0A2A7MV45</accession>
<reference evidence="4 7" key="2">
    <citation type="journal article" date="2019" name="Emerg. Microbes Infect.">
        <title>Comprehensive subspecies identification of 175 nontuberculous mycobacteria species based on 7547 genomic profiles.</title>
        <authorList>
            <person name="Matsumoto Y."/>
            <person name="Kinjo T."/>
            <person name="Motooka D."/>
            <person name="Nabeya D."/>
            <person name="Jung N."/>
            <person name="Uechi K."/>
            <person name="Horii T."/>
            <person name="Iida T."/>
            <person name="Fujita J."/>
            <person name="Nakamura S."/>
        </authorList>
    </citation>
    <scope>NUCLEOTIDE SEQUENCE [LARGE SCALE GENOMIC DNA]</scope>
    <source>
        <strain evidence="4 7">JCM 6377</strain>
    </source>
</reference>
<keyword evidence="2" id="KW-0012">Acyltransferase</keyword>
<feature type="domain" description="N-acetyltransferase" evidence="3">
    <location>
        <begin position="16"/>
        <end position="173"/>
    </location>
</feature>
<dbReference type="RefSeq" id="WP_097942177.1">
    <property type="nucleotide sequence ID" value="NZ_BLKS01000004.1"/>
</dbReference>
<dbReference type="Gene3D" id="3.40.630.30">
    <property type="match status" value="1"/>
</dbReference>
<dbReference type="EMBL" id="BLKS01000004">
    <property type="protein sequence ID" value="GFG55557.1"/>
    <property type="molecule type" value="Genomic_DNA"/>
</dbReference>
<name>A0A2A7MV45_MYCAG</name>
<dbReference type="CDD" id="cd04301">
    <property type="entry name" value="NAT_SF"/>
    <property type="match status" value="1"/>
</dbReference>
<evidence type="ECO:0000259" key="3">
    <source>
        <dbReference type="PROSITE" id="PS51186"/>
    </source>
</evidence>
<keyword evidence="1 5" id="KW-0808">Transferase</keyword>
<organism evidence="5 6">
    <name type="scientific">Mycolicibacterium agri</name>
    <name type="common">Mycobacterium agri</name>
    <dbReference type="NCBI Taxonomy" id="36811"/>
    <lineage>
        <taxon>Bacteria</taxon>
        <taxon>Bacillati</taxon>
        <taxon>Actinomycetota</taxon>
        <taxon>Actinomycetes</taxon>
        <taxon>Mycobacteriales</taxon>
        <taxon>Mycobacteriaceae</taxon>
        <taxon>Mycolicibacterium</taxon>
    </lineage>
</organism>
<evidence type="ECO:0000313" key="5">
    <source>
        <dbReference type="EMBL" id="PEG35430.1"/>
    </source>
</evidence>
<reference evidence="4" key="3">
    <citation type="submission" date="2020-02" db="EMBL/GenBank/DDBJ databases">
        <authorList>
            <person name="Matsumoto Y."/>
            <person name="Motooka D."/>
            <person name="Nakamura S."/>
        </authorList>
    </citation>
    <scope>NUCLEOTIDE SEQUENCE</scope>
    <source>
        <strain evidence="4">JCM 6377</strain>
    </source>
</reference>
<dbReference type="InterPro" id="IPR050832">
    <property type="entry name" value="Bact_Acetyltransf"/>
</dbReference>
<dbReference type="PANTHER" id="PTHR43877">
    <property type="entry name" value="AMINOALKYLPHOSPHONATE N-ACETYLTRANSFERASE-RELATED-RELATED"/>
    <property type="match status" value="1"/>
</dbReference>
<dbReference type="GO" id="GO:0016747">
    <property type="term" value="F:acyltransferase activity, transferring groups other than amino-acyl groups"/>
    <property type="evidence" value="ECO:0007669"/>
    <property type="project" value="InterPro"/>
</dbReference>
<proteinExistence type="predicted"/>
<protein>
    <submittedName>
        <fullName evidence="4 5">N-acetyltransferase</fullName>
    </submittedName>
</protein>
<dbReference type="EMBL" id="PDCP01000045">
    <property type="protein sequence ID" value="PEG35430.1"/>
    <property type="molecule type" value="Genomic_DNA"/>
</dbReference>
<dbReference type="PROSITE" id="PS51186">
    <property type="entry name" value="GNAT"/>
    <property type="match status" value="1"/>
</dbReference>
<evidence type="ECO:0000313" key="7">
    <source>
        <dbReference type="Proteomes" id="UP000465302"/>
    </source>
</evidence>
<dbReference type="InterPro" id="IPR000182">
    <property type="entry name" value="GNAT_dom"/>
</dbReference>
<dbReference type="PANTHER" id="PTHR43877:SF2">
    <property type="entry name" value="AMINOALKYLPHOSPHONATE N-ACETYLTRANSFERASE-RELATED"/>
    <property type="match status" value="1"/>
</dbReference>
<dbReference type="SUPFAM" id="SSF55729">
    <property type="entry name" value="Acyl-CoA N-acyltransferases (Nat)"/>
    <property type="match status" value="1"/>
</dbReference>
<keyword evidence="6" id="KW-1185">Reference proteome</keyword>
<dbReference type="InterPro" id="IPR016181">
    <property type="entry name" value="Acyl_CoA_acyltransferase"/>
</dbReference>
<dbReference type="AlphaFoldDB" id="A0A2A7MV45"/>